<dbReference type="InterPro" id="IPR043141">
    <property type="entry name" value="Ribosomal_uL10-like_sf"/>
</dbReference>
<evidence type="ECO:0000313" key="6">
    <source>
        <dbReference type="EMBL" id="ACA58774.1"/>
    </source>
</evidence>
<dbReference type="GO" id="GO:0015934">
    <property type="term" value="C:large ribosomal subunit"/>
    <property type="evidence" value="ECO:0007669"/>
    <property type="project" value="InterPro"/>
</dbReference>
<dbReference type="PANTHER" id="PTHR11560">
    <property type="entry name" value="39S RIBOSOMAL PROTEIN L10, MITOCHONDRIAL"/>
    <property type="match status" value="1"/>
</dbReference>
<evidence type="ECO:0000256" key="5">
    <source>
        <dbReference type="HAMAP-Rule" id="MF_00362"/>
    </source>
</evidence>
<dbReference type="InterPro" id="IPR002363">
    <property type="entry name" value="Ribosomal_uL10_CS_bac"/>
</dbReference>
<protein>
    <recommendedName>
        <fullName evidence="4 5">Large ribosomal subunit protein uL10</fullName>
    </recommendedName>
</protein>
<dbReference type="InterPro" id="IPR001790">
    <property type="entry name" value="Ribosomal_uL10"/>
</dbReference>
<dbReference type="Pfam" id="PF00466">
    <property type="entry name" value="Ribosomal_L10"/>
    <property type="match status" value="1"/>
</dbReference>
<keyword evidence="5" id="KW-0694">RNA-binding</keyword>
<name>B1I1M5_DESAP</name>
<dbReference type="Gene3D" id="6.10.250.290">
    <property type="match status" value="1"/>
</dbReference>
<evidence type="ECO:0000313" key="7">
    <source>
        <dbReference type="Proteomes" id="UP000008544"/>
    </source>
</evidence>
<dbReference type="PROSITE" id="PS01109">
    <property type="entry name" value="RIBOSOMAL_L10"/>
    <property type="match status" value="1"/>
</dbReference>
<reference evidence="7" key="1">
    <citation type="submission" date="2007-10" db="EMBL/GenBank/DDBJ databases">
        <title>Complete sequence of chromosome of Desulforudis audaxviator MP104C.</title>
        <authorList>
            <person name="Copeland A."/>
            <person name="Lucas S."/>
            <person name="Lapidus A."/>
            <person name="Barry K."/>
            <person name="Glavina del Rio T."/>
            <person name="Dalin E."/>
            <person name="Tice H."/>
            <person name="Bruce D."/>
            <person name="Pitluck S."/>
            <person name="Lowry S.R."/>
            <person name="Larimer F."/>
            <person name="Land M.L."/>
            <person name="Hauser L."/>
            <person name="Kyrpides N."/>
            <person name="Ivanova N.N."/>
            <person name="Richardson P."/>
        </authorList>
    </citation>
    <scope>NUCLEOTIDE SEQUENCE [LARGE SCALE GENOMIC DNA]</scope>
    <source>
        <strain evidence="7">MP104C</strain>
    </source>
</reference>
<comment type="similarity">
    <text evidence="1 5">Belongs to the universal ribosomal protein uL10 family.</text>
</comment>
<dbReference type="SUPFAM" id="SSF160369">
    <property type="entry name" value="Ribosomal protein L10-like"/>
    <property type="match status" value="1"/>
</dbReference>
<dbReference type="OrthoDB" id="9808307at2"/>
<keyword evidence="3 5" id="KW-0687">Ribonucleoprotein</keyword>
<sequence>MPQKKDKVATVADLRERMHRARVIVLSDYRGMSVAEITALRRKVRETGSQMLVVKNTLARLAAREAGIKEMESLLTGPTALAFGYEDEIALSKLMVQFEKDYKQFDLKGGVMKGRLLPRESILKLADLPPRQVLLGQVTGAFQAPIAALANVLQGNIRNLVYVLEAVREKKAAGA</sequence>
<gene>
    <name evidence="5" type="primary">rplJ</name>
    <name evidence="6" type="ordered locus">Daud_0213</name>
</gene>
<dbReference type="GO" id="GO:0070180">
    <property type="term" value="F:large ribosomal subunit rRNA binding"/>
    <property type="evidence" value="ECO:0007669"/>
    <property type="project" value="UniProtKB-UniRule"/>
</dbReference>
<dbReference type="InterPro" id="IPR047865">
    <property type="entry name" value="Ribosomal_uL10_bac_type"/>
</dbReference>
<dbReference type="AlphaFoldDB" id="B1I1M5"/>
<dbReference type="HAMAP" id="MF_00362">
    <property type="entry name" value="Ribosomal_uL10"/>
    <property type="match status" value="1"/>
</dbReference>
<evidence type="ECO:0000256" key="4">
    <source>
        <dbReference type="ARBA" id="ARBA00035202"/>
    </source>
</evidence>
<keyword evidence="7" id="KW-1185">Reference proteome</keyword>
<dbReference type="GO" id="GO:0003735">
    <property type="term" value="F:structural constituent of ribosome"/>
    <property type="evidence" value="ECO:0007669"/>
    <property type="project" value="InterPro"/>
</dbReference>
<evidence type="ECO:0000256" key="1">
    <source>
        <dbReference type="ARBA" id="ARBA00008889"/>
    </source>
</evidence>
<comment type="subunit">
    <text evidence="5">Part of the ribosomal stalk of the 50S ribosomal subunit. The N-terminus interacts with L11 and the large rRNA to form the base of the stalk. The C-terminus forms an elongated spine to which L12 dimers bind in a sequential fashion forming a multimeric L10(L12)X complex.</text>
</comment>
<dbReference type="Proteomes" id="UP000008544">
    <property type="component" value="Chromosome"/>
</dbReference>
<evidence type="ECO:0000256" key="2">
    <source>
        <dbReference type="ARBA" id="ARBA00022980"/>
    </source>
</evidence>
<comment type="function">
    <text evidence="5">Forms part of the ribosomal stalk, playing a central role in the interaction of the ribosome with GTP-bound translation factors.</text>
</comment>
<evidence type="ECO:0000256" key="3">
    <source>
        <dbReference type="ARBA" id="ARBA00023274"/>
    </source>
</evidence>
<organism evidence="6 7">
    <name type="scientific">Desulforudis audaxviator (strain MP104C)</name>
    <dbReference type="NCBI Taxonomy" id="477974"/>
    <lineage>
        <taxon>Bacteria</taxon>
        <taxon>Bacillati</taxon>
        <taxon>Bacillota</taxon>
        <taxon>Clostridia</taxon>
        <taxon>Thermoanaerobacterales</taxon>
        <taxon>Candidatus Desulforudaceae</taxon>
        <taxon>Candidatus Desulforudis</taxon>
    </lineage>
</organism>
<dbReference type="EMBL" id="CP000860">
    <property type="protein sequence ID" value="ACA58774.1"/>
    <property type="molecule type" value="Genomic_DNA"/>
</dbReference>
<proteinExistence type="inferred from homology"/>
<dbReference type="HOGENOM" id="CLU_092227_2_0_9"/>
<dbReference type="CDD" id="cd05797">
    <property type="entry name" value="Ribosomal_L10"/>
    <property type="match status" value="1"/>
</dbReference>
<dbReference type="KEGG" id="dau:Daud_0213"/>
<accession>B1I1M5</accession>
<reference evidence="6 7" key="2">
    <citation type="journal article" date="2008" name="Science">
        <title>Environmental genomics reveals a single-species ecosystem deep within Earth.</title>
        <authorList>
            <person name="Chivian D."/>
            <person name="Brodie E.L."/>
            <person name="Alm E.J."/>
            <person name="Culley D.E."/>
            <person name="Dehal P.S."/>
            <person name="Desantis T.Z."/>
            <person name="Gihring T.M."/>
            <person name="Lapidus A."/>
            <person name="Lin L.H."/>
            <person name="Lowry S.R."/>
            <person name="Moser D.P."/>
            <person name="Richardson P.M."/>
            <person name="Southam G."/>
            <person name="Wanger G."/>
            <person name="Pratt L.M."/>
            <person name="Andersen G.L."/>
            <person name="Hazen T.C."/>
            <person name="Brockman F.J."/>
            <person name="Arkin A.P."/>
            <person name="Onstott T.C."/>
        </authorList>
    </citation>
    <scope>NUCLEOTIDE SEQUENCE [LARGE SCALE GENOMIC DNA]</scope>
    <source>
        <strain evidence="6 7">MP104C</strain>
    </source>
</reference>
<dbReference type="NCBIfam" id="NF000955">
    <property type="entry name" value="PRK00099.1-1"/>
    <property type="match status" value="1"/>
</dbReference>
<keyword evidence="2 5" id="KW-0689">Ribosomal protein</keyword>
<keyword evidence="5" id="KW-0699">rRNA-binding</keyword>
<dbReference type="STRING" id="477974.Daud_0213"/>
<dbReference type="InterPro" id="IPR022973">
    <property type="entry name" value="Ribosomal_uL10_bac"/>
</dbReference>
<dbReference type="eggNOG" id="COG0244">
    <property type="taxonomic scope" value="Bacteria"/>
</dbReference>
<dbReference type="Gene3D" id="3.30.70.1730">
    <property type="match status" value="1"/>
</dbReference>
<dbReference type="GO" id="GO:0006412">
    <property type="term" value="P:translation"/>
    <property type="evidence" value="ECO:0007669"/>
    <property type="project" value="UniProtKB-UniRule"/>
</dbReference>